<protein>
    <submittedName>
        <fullName evidence="1">SWI/SNF complex subunit SWI3B-like</fullName>
    </submittedName>
</protein>
<accession>A0A5N5GR22</accession>
<sequence length="70" mass="8043">MTGAGIWIYRERGRVQWSRVLIQSRATLTTPRLGSTSWTRQQLRCRRREESDLAMVDVVRLEPTGVAGNI</sequence>
<dbReference type="EMBL" id="SMOL01000402">
    <property type="protein sequence ID" value="KAB2616341.1"/>
    <property type="molecule type" value="Genomic_DNA"/>
</dbReference>
<reference evidence="2" key="2">
    <citation type="submission" date="2019-10" db="EMBL/GenBank/DDBJ databases">
        <title>A de novo genome assembly of a pear dwarfing rootstock.</title>
        <authorList>
            <person name="Wang F."/>
            <person name="Wang J."/>
            <person name="Li S."/>
            <person name="Zhang Y."/>
            <person name="Fang M."/>
            <person name="Ma L."/>
            <person name="Zhao Y."/>
            <person name="Jiang S."/>
        </authorList>
    </citation>
    <scope>NUCLEOTIDE SEQUENCE [LARGE SCALE GENOMIC DNA]</scope>
</reference>
<reference evidence="1 2" key="3">
    <citation type="submission" date="2019-11" db="EMBL/GenBank/DDBJ databases">
        <title>A de novo genome assembly of a pear dwarfing rootstock.</title>
        <authorList>
            <person name="Wang F."/>
            <person name="Wang J."/>
            <person name="Li S."/>
            <person name="Zhang Y."/>
            <person name="Fang M."/>
            <person name="Ma L."/>
            <person name="Zhao Y."/>
            <person name="Jiang S."/>
        </authorList>
    </citation>
    <scope>NUCLEOTIDE SEQUENCE [LARGE SCALE GENOMIC DNA]</scope>
    <source>
        <strain evidence="1">S2</strain>
        <tissue evidence="1">Leaf</tissue>
    </source>
</reference>
<name>A0A5N5GR22_9ROSA</name>
<reference evidence="1 2" key="1">
    <citation type="submission" date="2019-09" db="EMBL/GenBank/DDBJ databases">
        <authorList>
            <person name="Ou C."/>
        </authorList>
    </citation>
    <scope>NUCLEOTIDE SEQUENCE [LARGE SCALE GENOMIC DNA]</scope>
    <source>
        <strain evidence="1">S2</strain>
        <tissue evidence="1">Leaf</tissue>
    </source>
</reference>
<organism evidence="1 2">
    <name type="scientific">Pyrus ussuriensis x Pyrus communis</name>
    <dbReference type="NCBI Taxonomy" id="2448454"/>
    <lineage>
        <taxon>Eukaryota</taxon>
        <taxon>Viridiplantae</taxon>
        <taxon>Streptophyta</taxon>
        <taxon>Embryophyta</taxon>
        <taxon>Tracheophyta</taxon>
        <taxon>Spermatophyta</taxon>
        <taxon>Magnoliopsida</taxon>
        <taxon>eudicotyledons</taxon>
        <taxon>Gunneridae</taxon>
        <taxon>Pentapetalae</taxon>
        <taxon>rosids</taxon>
        <taxon>fabids</taxon>
        <taxon>Rosales</taxon>
        <taxon>Rosaceae</taxon>
        <taxon>Amygdaloideae</taxon>
        <taxon>Maleae</taxon>
        <taxon>Pyrus</taxon>
    </lineage>
</organism>
<gene>
    <name evidence="1" type="ORF">D8674_022929</name>
</gene>
<proteinExistence type="predicted"/>
<evidence type="ECO:0000313" key="1">
    <source>
        <dbReference type="EMBL" id="KAB2616341.1"/>
    </source>
</evidence>
<dbReference type="AlphaFoldDB" id="A0A5N5GR22"/>
<dbReference type="Proteomes" id="UP000327157">
    <property type="component" value="Chromosome 3"/>
</dbReference>
<comment type="caution">
    <text evidence="1">The sequence shown here is derived from an EMBL/GenBank/DDBJ whole genome shotgun (WGS) entry which is preliminary data.</text>
</comment>
<evidence type="ECO:0000313" key="2">
    <source>
        <dbReference type="Proteomes" id="UP000327157"/>
    </source>
</evidence>
<keyword evidence="2" id="KW-1185">Reference proteome</keyword>